<dbReference type="OrthoDB" id="552859at2759"/>
<feature type="domain" description="Bromo" evidence="4">
    <location>
        <begin position="805"/>
        <end position="859"/>
    </location>
</feature>
<dbReference type="InterPro" id="IPR036427">
    <property type="entry name" value="Bromodomain-like_sf"/>
</dbReference>
<feature type="region of interest" description="Disordered" evidence="3">
    <location>
        <begin position="229"/>
        <end position="322"/>
    </location>
</feature>
<comment type="caution">
    <text evidence="5">The sequence shown here is derived from an EMBL/GenBank/DDBJ whole genome shotgun (WGS) entry which is preliminary data.</text>
</comment>
<dbReference type="SUPFAM" id="SSF47370">
    <property type="entry name" value="Bromodomain"/>
    <property type="match status" value="1"/>
</dbReference>
<feature type="compositionally biased region" description="Polar residues" evidence="3">
    <location>
        <begin position="412"/>
        <end position="421"/>
    </location>
</feature>
<feature type="compositionally biased region" description="Low complexity" evidence="3">
    <location>
        <begin position="872"/>
        <end position="885"/>
    </location>
</feature>
<evidence type="ECO:0000256" key="3">
    <source>
        <dbReference type="SAM" id="MobiDB-lite"/>
    </source>
</evidence>
<feature type="region of interest" description="Disordered" evidence="3">
    <location>
        <begin position="56"/>
        <end position="75"/>
    </location>
</feature>
<evidence type="ECO:0000256" key="2">
    <source>
        <dbReference type="PROSITE-ProRule" id="PRU00035"/>
    </source>
</evidence>
<proteinExistence type="predicted"/>
<dbReference type="PROSITE" id="PS50014">
    <property type="entry name" value="BROMODOMAIN_2"/>
    <property type="match status" value="1"/>
</dbReference>
<accession>A0A8J4FPB6</accession>
<dbReference type="InterPro" id="IPR001487">
    <property type="entry name" value="Bromodomain"/>
</dbReference>
<dbReference type="Pfam" id="PF00439">
    <property type="entry name" value="Bromodomain"/>
    <property type="match status" value="1"/>
</dbReference>
<feature type="region of interest" description="Disordered" evidence="3">
    <location>
        <begin position="867"/>
        <end position="892"/>
    </location>
</feature>
<dbReference type="EMBL" id="BNCP01000014">
    <property type="protein sequence ID" value="GIL78928.1"/>
    <property type="molecule type" value="Genomic_DNA"/>
</dbReference>
<dbReference type="Proteomes" id="UP000747110">
    <property type="component" value="Unassembled WGS sequence"/>
</dbReference>
<evidence type="ECO:0000256" key="1">
    <source>
        <dbReference type="ARBA" id="ARBA00023117"/>
    </source>
</evidence>
<gene>
    <name evidence="5" type="ORF">Vretifemale_8307</name>
</gene>
<keyword evidence="1 2" id="KW-0103">Bromodomain</keyword>
<feature type="compositionally biased region" description="Low complexity" evidence="3">
    <location>
        <begin position="312"/>
        <end position="322"/>
    </location>
</feature>
<name>A0A8J4FPB6_9CHLO</name>
<sequence>MTHGSFASNCAALEASYARRGPWLYPCGGNAADVGGATASQLVSLAAVLAAVAATARSVPPPPPPPRIRLAPSSASLPAASAPKATIASGLTDWLEDRMSAVVVPSVIRSESGDDRVRGEVTAEHPPPPPPHVLAELRYTLYEHAHKYLLMRVLKPLVQEAFEAYDTQSAPCTVGAGSSAITAATARAVAPASAGMAAAPQTAAFGSTTAVGFGVSTCAKRALDSAVDGEALVASSPKKPRLTPGQGMQGMQDAVAGGADPRSSAKPSAMVQPKASGRVSPVEVGTSTSAAAVNPHPGGSLPRKSRWDRAPETSAAAATGATAAELRWRPAEMHGGGEKDQAAAVKLAGAPTSLAKAVVAEALQRTPTPSPHDWPPPPPPAAPDEYPVPAPAPEEPPPLSLKGAPPPAVQAPGTQLLQASEEQLPPPPSRAGGLQQQPSPPPLSRAQSDENPISRLAGQGEERQAQEQAIALAPPSVVEIGAEVPQPRSVEDNDSGHDVKITLVRHSIVSPQQFRSLAVMAAGSPEAAAGGGLGTRELGEADVAGVAVVAKSEMRHLASNAAANVAAVPSSAVGSTGAVQHDASVKAVAAAYGVVTAALWIAVEEAATRGAAESDVASAPGDASVETAQGVSREARPAAAGNAVAAAAAAERADMQVAECDRTVEQEQSSVVAMAAVASEVAAALAVAECPADGICPAVPEAHAGGAIVVASPSAASLPETSGPNSGMTSKEGSCVCEGLSEEPLFAGIEARVQDPAVAADALKWAKVAEKQELQRKQEVEVYSKWLSKVIYQMKSGLDDAFVKDPQHLPDYSNLVAQPMWLKEIERRQKKKCYSRDDEGFRRLEEDFMLMGRNAVDYHTLALKEKQRQREAAASGQGTAAAPGAEPSDDLVERDHDNLRKAGELLLGRVAEVFAKCRHELQEEVAKTGNAYRSGR</sequence>
<evidence type="ECO:0000313" key="6">
    <source>
        <dbReference type="Proteomes" id="UP000747110"/>
    </source>
</evidence>
<dbReference type="AlphaFoldDB" id="A0A8J4FPB6"/>
<dbReference type="Gene3D" id="1.20.920.10">
    <property type="entry name" value="Bromodomain-like"/>
    <property type="match status" value="1"/>
</dbReference>
<evidence type="ECO:0000259" key="4">
    <source>
        <dbReference type="PROSITE" id="PS50014"/>
    </source>
</evidence>
<feature type="compositionally biased region" description="Pro residues" evidence="3">
    <location>
        <begin position="368"/>
        <end position="409"/>
    </location>
</feature>
<evidence type="ECO:0000313" key="5">
    <source>
        <dbReference type="EMBL" id="GIL78928.1"/>
    </source>
</evidence>
<keyword evidence="6" id="KW-1185">Reference proteome</keyword>
<dbReference type="CDD" id="cd04369">
    <property type="entry name" value="Bromodomain"/>
    <property type="match status" value="1"/>
</dbReference>
<feature type="region of interest" description="Disordered" evidence="3">
    <location>
        <begin position="365"/>
        <end position="450"/>
    </location>
</feature>
<organism evidence="5 6">
    <name type="scientific">Volvox reticuliferus</name>
    <dbReference type="NCBI Taxonomy" id="1737510"/>
    <lineage>
        <taxon>Eukaryota</taxon>
        <taxon>Viridiplantae</taxon>
        <taxon>Chlorophyta</taxon>
        <taxon>core chlorophytes</taxon>
        <taxon>Chlorophyceae</taxon>
        <taxon>CS clade</taxon>
        <taxon>Chlamydomonadales</taxon>
        <taxon>Volvocaceae</taxon>
        <taxon>Volvox</taxon>
    </lineage>
</organism>
<reference evidence="5" key="1">
    <citation type="journal article" date="2021" name="Proc. Natl. Acad. Sci. U.S.A.">
        <title>Three genomes in the algal genus Volvox reveal the fate of a haploid sex-determining region after a transition to homothallism.</title>
        <authorList>
            <person name="Yamamoto K."/>
            <person name="Hamaji T."/>
            <person name="Kawai-Toyooka H."/>
            <person name="Matsuzaki R."/>
            <person name="Takahashi F."/>
            <person name="Nishimura Y."/>
            <person name="Kawachi M."/>
            <person name="Noguchi H."/>
            <person name="Minakuchi Y."/>
            <person name="Umen J.G."/>
            <person name="Toyoda A."/>
            <person name="Nozaki H."/>
        </authorList>
    </citation>
    <scope>NUCLEOTIDE SEQUENCE</scope>
    <source>
        <strain evidence="5">NIES-3786</strain>
    </source>
</reference>
<protein>
    <recommendedName>
        <fullName evidence="4">Bromo domain-containing protein</fullName>
    </recommendedName>
</protein>